<proteinExistence type="predicted"/>
<dbReference type="RefSeq" id="WP_380643198.1">
    <property type="nucleotide sequence ID" value="NZ_JBHSQO010000071.1"/>
</dbReference>
<organism evidence="1 2">
    <name type="scientific">Saccharothrix lopnurensis</name>
    <dbReference type="NCBI Taxonomy" id="1670621"/>
    <lineage>
        <taxon>Bacteria</taxon>
        <taxon>Bacillati</taxon>
        <taxon>Actinomycetota</taxon>
        <taxon>Actinomycetes</taxon>
        <taxon>Pseudonocardiales</taxon>
        <taxon>Pseudonocardiaceae</taxon>
        <taxon>Saccharothrix</taxon>
    </lineage>
</organism>
<gene>
    <name evidence="1" type="ORF">ACFP3R_35985</name>
</gene>
<dbReference type="Pfam" id="PF01527">
    <property type="entry name" value="HTH_Tnp_1"/>
    <property type="match status" value="1"/>
</dbReference>
<protein>
    <submittedName>
        <fullName evidence="1">Transposase</fullName>
    </submittedName>
</protein>
<sequence>MGRKKRRPRRSFTPEFKAEIVELCSRGDRSVGQVAKDFDLTETAVRQWVVQAERDAGTRVDGLTTDERGELVRLGRENRRLAEDVEILKRATAFFANETR</sequence>
<keyword evidence="2" id="KW-1185">Reference proteome</keyword>
<comment type="caution">
    <text evidence="1">The sequence shown here is derived from an EMBL/GenBank/DDBJ whole genome shotgun (WGS) entry which is preliminary data.</text>
</comment>
<dbReference type="Gene3D" id="1.10.10.60">
    <property type="entry name" value="Homeodomain-like"/>
    <property type="match status" value="1"/>
</dbReference>
<accession>A0ABW1PIP1</accession>
<dbReference type="PANTHER" id="PTHR33215">
    <property type="entry name" value="PROTEIN DISTAL ANTENNA"/>
    <property type="match status" value="1"/>
</dbReference>
<dbReference type="InterPro" id="IPR051839">
    <property type="entry name" value="RD_transcriptional_regulator"/>
</dbReference>
<dbReference type="Proteomes" id="UP001596220">
    <property type="component" value="Unassembled WGS sequence"/>
</dbReference>
<evidence type="ECO:0000313" key="1">
    <source>
        <dbReference type="EMBL" id="MFC6094697.1"/>
    </source>
</evidence>
<dbReference type="EMBL" id="JBHSQO010000071">
    <property type="protein sequence ID" value="MFC6094697.1"/>
    <property type="molecule type" value="Genomic_DNA"/>
</dbReference>
<dbReference type="SUPFAM" id="SSF46689">
    <property type="entry name" value="Homeodomain-like"/>
    <property type="match status" value="1"/>
</dbReference>
<reference evidence="2" key="1">
    <citation type="journal article" date="2019" name="Int. J. Syst. Evol. Microbiol.">
        <title>The Global Catalogue of Microorganisms (GCM) 10K type strain sequencing project: providing services to taxonomists for standard genome sequencing and annotation.</title>
        <authorList>
            <consortium name="The Broad Institute Genomics Platform"/>
            <consortium name="The Broad Institute Genome Sequencing Center for Infectious Disease"/>
            <person name="Wu L."/>
            <person name="Ma J."/>
        </authorList>
    </citation>
    <scope>NUCLEOTIDE SEQUENCE [LARGE SCALE GENOMIC DNA]</scope>
    <source>
        <strain evidence="2">CGMCC 4.7246</strain>
    </source>
</reference>
<dbReference type="InterPro" id="IPR002514">
    <property type="entry name" value="Transposase_8"/>
</dbReference>
<name>A0ABW1PIP1_9PSEU</name>
<evidence type="ECO:0000313" key="2">
    <source>
        <dbReference type="Proteomes" id="UP001596220"/>
    </source>
</evidence>
<dbReference type="InterPro" id="IPR009057">
    <property type="entry name" value="Homeodomain-like_sf"/>
</dbReference>
<dbReference type="PANTHER" id="PTHR33215:SF13">
    <property type="entry name" value="PROTEIN DISTAL ANTENNA"/>
    <property type="match status" value="1"/>
</dbReference>